<dbReference type="PIRSF" id="PIRSF005536">
    <property type="entry name" value="Agal"/>
    <property type="match status" value="1"/>
</dbReference>
<dbReference type="InterPro" id="IPR017853">
    <property type="entry name" value="GH"/>
</dbReference>
<name>A0ABW4BH23_9LACO</name>
<evidence type="ECO:0000256" key="2">
    <source>
        <dbReference type="ARBA" id="ARBA00006202"/>
    </source>
</evidence>
<dbReference type="InterPro" id="IPR013785">
    <property type="entry name" value="Aldolase_TIM"/>
</dbReference>
<proteinExistence type="inferred from homology"/>
<comment type="similarity">
    <text evidence="2">Belongs to the glycosyl hydrolase 36 family.</text>
</comment>
<dbReference type="SUPFAM" id="SSF51445">
    <property type="entry name" value="(Trans)glycosidases"/>
    <property type="match status" value="1"/>
</dbReference>
<dbReference type="InterPro" id="IPR050985">
    <property type="entry name" value="Alpha-glycosidase_related"/>
</dbReference>
<evidence type="ECO:0000256" key="4">
    <source>
        <dbReference type="ARBA" id="ARBA00022801"/>
    </source>
</evidence>
<dbReference type="Pfam" id="PF16875">
    <property type="entry name" value="Glyco_hydro_36N"/>
    <property type="match status" value="1"/>
</dbReference>
<dbReference type="PANTHER" id="PTHR43053:SF3">
    <property type="entry name" value="ALPHA-GALACTOSIDASE C-RELATED"/>
    <property type="match status" value="1"/>
</dbReference>
<dbReference type="InterPro" id="IPR000111">
    <property type="entry name" value="Glyco_hydro_27/36_CS"/>
</dbReference>
<keyword evidence="4 6" id="KW-0378">Hydrolase</keyword>
<dbReference type="InterPro" id="IPR013780">
    <property type="entry name" value="Glyco_hydro_b"/>
</dbReference>
<evidence type="ECO:0000313" key="9">
    <source>
        <dbReference type="Proteomes" id="UP001597199"/>
    </source>
</evidence>
<evidence type="ECO:0000256" key="5">
    <source>
        <dbReference type="ARBA" id="ARBA00023295"/>
    </source>
</evidence>
<dbReference type="InterPro" id="IPR002252">
    <property type="entry name" value="Glyco_hydro_36"/>
</dbReference>
<dbReference type="PRINTS" id="PR00743">
    <property type="entry name" value="GLHYDRLASE36"/>
</dbReference>
<dbReference type="Pfam" id="PF02065">
    <property type="entry name" value="Melibiase"/>
    <property type="match status" value="1"/>
</dbReference>
<gene>
    <name evidence="8" type="ORF">ACFQ41_07315</name>
</gene>
<dbReference type="InterPro" id="IPR031704">
    <property type="entry name" value="Glyco_hydro_36_N"/>
</dbReference>
<keyword evidence="9" id="KW-1185">Reference proteome</keyword>
<keyword evidence="5 6" id="KW-0326">Glycosidase</keyword>
<comment type="caution">
    <text evidence="8">The sequence shown here is derived from an EMBL/GenBank/DDBJ whole genome shotgun (WGS) entry which is preliminary data.</text>
</comment>
<feature type="domain" description="Glycosyl hydrolase family 36 N-terminal" evidence="7">
    <location>
        <begin position="30"/>
        <end position="286"/>
    </location>
</feature>
<evidence type="ECO:0000256" key="3">
    <source>
        <dbReference type="ARBA" id="ARBA00012755"/>
    </source>
</evidence>
<dbReference type="Gene3D" id="3.20.20.70">
    <property type="entry name" value="Aldolase class I"/>
    <property type="match status" value="1"/>
</dbReference>
<evidence type="ECO:0000313" key="8">
    <source>
        <dbReference type="EMBL" id="MFD1399115.1"/>
    </source>
</evidence>
<dbReference type="CDD" id="cd14791">
    <property type="entry name" value="GH36"/>
    <property type="match status" value="1"/>
</dbReference>
<dbReference type="RefSeq" id="WP_204118289.1">
    <property type="nucleotide sequence ID" value="NZ_BOLV01000003.1"/>
</dbReference>
<dbReference type="Gene3D" id="2.70.98.60">
    <property type="entry name" value="alpha-galactosidase from lactobacil brevis"/>
    <property type="match status" value="1"/>
</dbReference>
<organism evidence="8 9">
    <name type="scientific">Lacticaseibacillus suilingensis</name>
    <dbReference type="NCBI Taxonomy" id="2799577"/>
    <lineage>
        <taxon>Bacteria</taxon>
        <taxon>Bacillati</taxon>
        <taxon>Bacillota</taxon>
        <taxon>Bacilli</taxon>
        <taxon>Lactobacillales</taxon>
        <taxon>Lactobacillaceae</taxon>
        <taxon>Lacticaseibacillus</taxon>
    </lineage>
</organism>
<dbReference type="PROSITE" id="PS00512">
    <property type="entry name" value="ALPHA_GALACTOSIDASE"/>
    <property type="match status" value="1"/>
</dbReference>
<evidence type="ECO:0000256" key="1">
    <source>
        <dbReference type="ARBA" id="ARBA00001255"/>
    </source>
</evidence>
<protein>
    <recommendedName>
        <fullName evidence="3 6">Alpha-galactosidase</fullName>
        <ecNumber evidence="3 6">3.2.1.22</ecNumber>
    </recommendedName>
</protein>
<dbReference type="InterPro" id="IPR038417">
    <property type="entry name" value="Alpga-gal_N_sf"/>
</dbReference>
<dbReference type="Gene3D" id="2.60.40.1180">
    <property type="entry name" value="Golgi alpha-mannosidase II"/>
    <property type="match status" value="1"/>
</dbReference>
<evidence type="ECO:0000256" key="6">
    <source>
        <dbReference type="PIRNR" id="PIRNR005536"/>
    </source>
</evidence>
<dbReference type="Proteomes" id="UP001597199">
    <property type="component" value="Unassembled WGS sequence"/>
</dbReference>
<dbReference type="EC" id="3.2.1.22" evidence="3 6"/>
<reference evidence="9" key="1">
    <citation type="journal article" date="2019" name="Int. J. Syst. Evol. Microbiol.">
        <title>The Global Catalogue of Microorganisms (GCM) 10K type strain sequencing project: providing services to taxonomists for standard genome sequencing and annotation.</title>
        <authorList>
            <consortium name="The Broad Institute Genomics Platform"/>
            <consortium name="The Broad Institute Genome Sequencing Center for Infectious Disease"/>
            <person name="Wu L."/>
            <person name="Ma J."/>
        </authorList>
    </citation>
    <scope>NUCLEOTIDE SEQUENCE [LARGE SCALE GENOMIC DNA]</scope>
    <source>
        <strain evidence="9">CCM 9110</strain>
    </source>
</reference>
<accession>A0ABW4BH23</accession>
<dbReference type="EMBL" id="JBHTOA010000030">
    <property type="protein sequence ID" value="MFD1399115.1"/>
    <property type="molecule type" value="Genomic_DNA"/>
</dbReference>
<comment type="catalytic activity">
    <reaction evidence="1 6">
        <text>Hydrolysis of terminal, non-reducing alpha-D-galactose residues in alpha-D-galactosides, including galactose oligosaccharides, galactomannans and galactolipids.</text>
        <dbReference type="EC" id="3.2.1.22"/>
    </reaction>
</comment>
<evidence type="ECO:0000259" key="7">
    <source>
        <dbReference type="Pfam" id="PF16875"/>
    </source>
</evidence>
<dbReference type="PANTHER" id="PTHR43053">
    <property type="entry name" value="GLYCOSIDASE FAMILY 31"/>
    <property type="match status" value="1"/>
</dbReference>
<dbReference type="GO" id="GO:0004557">
    <property type="term" value="F:alpha-galactosidase activity"/>
    <property type="evidence" value="ECO:0007669"/>
    <property type="project" value="UniProtKB-EC"/>
</dbReference>
<sequence length="728" mass="80756">MEAQEAKQLIHQFDLRTKHNQMSIGVLATGHVVALYLGQRLPVGTKLGGIITEMGRASYLADTEGIHDFRLEQLPLLYPTFGSSDMRRPALMVRQENGSEVLDLRFQSAQWLDQVPTPAALPALRPMPVAEASGLALTLADEAVGVTVTLFIEADATHDTFAQHVVIKNTGHASLHVTRALSWSWDFLSDQADLITFSGAWGREAQPVRRALEPGLQGVDSMRGASGHGQQPTLVLAQPHADWQQGAALAANLIYSGDFLAQVQVDMHQNARVQLGLNDWQFDWTLTPEASFTTPQAVIALGTSGLRTVSHHFQQLYTDRLLPAVFAKQERPLVINNWEATFFDFDEKTLVALAKKAAAVGLERFVLDDGWFGDGRDDETTALGDWWPNEAKLGGLDHLIGQIKKLGLDFGIWVEPEMVSPNSHLYHDHPDWIIRDPHHTPSLARHTYALDLGRVEVQDHLIKVLNALLDEHDIDYVKWDMNRNLTDLYTPALPAERQGELRHRYLLGLYRVLQAVTSAHPQVMFEGCAGGGGRFDAGMLAYAPQIWTSDDTDAIARLGIQRGTSFIYPPQALSCHVSMVPNQQTGRTTPLATRAAVAEFGACGYELNLLACDETTLAQIKAEVSAYKPLRKTLQMGQLDWLAVYDDRNEYAWQKLDATTLIIDHVNVLAQPNTAMKRLKALALPEDSLWQAADGKIYPAEYLMAVGVAIAKPQGDFVSQRWVFKRVK</sequence>